<dbReference type="RefSeq" id="WP_055663152.1">
    <property type="nucleotide sequence ID" value="NZ_CYPR01000098.1"/>
</dbReference>
<proteinExistence type="predicted"/>
<evidence type="ECO:0000313" key="3">
    <source>
        <dbReference type="Proteomes" id="UP000049455"/>
    </source>
</evidence>
<accession>A0A0M7BC89</accession>
<dbReference type="EMBL" id="CYPR01000098">
    <property type="protein sequence ID" value="CUH38886.1"/>
    <property type="molecule type" value="Genomic_DNA"/>
</dbReference>
<dbReference type="Proteomes" id="UP000049455">
    <property type="component" value="Unassembled WGS sequence"/>
</dbReference>
<dbReference type="AlphaFoldDB" id="A0A0M7BC89"/>
<dbReference type="OrthoDB" id="7874211at2"/>
<dbReference type="STRING" id="313367.JSE7799_01604"/>
<gene>
    <name evidence="2" type="ORF">JSE7799_01604</name>
</gene>
<keyword evidence="1" id="KW-0732">Signal</keyword>
<reference evidence="2 3" key="1">
    <citation type="submission" date="2015-09" db="EMBL/GenBank/DDBJ databases">
        <authorList>
            <person name="Jackson K.R."/>
            <person name="Lunt B.L."/>
            <person name="Fisher J.N.B."/>
            <person name="Gardner A.V."/>
            <person name="Bailey M.E."/>
            <person name="Deus L.M."/>
            <person name="Earl A.S."/>
            <person name="Gibby P.D."/>
            <person name="Hartmann K.A."/>
            <person name="Liu J.E."/>
            <person name="Manci A.M."/>
            <person name="Nielsen D.A."/>
            <person name="Solomon M.B."/>
            <person name="Breakwell D.P."/>
            <person name="Burnett S.H."/>
            <person name="Grose J.H."/>
        </authorList>
    </citation>
    <scope>NUCLEOTIDE SEQUENCE [LARGE SCALE GENOMIC DNA]</scope>
    <source>
        <strain evidence="2 3">CECT 7799</strain>
    </source>
</reference>
<evidence type="ECO:0000256" key="1">
    <source>
        <dbReference type="SAM" id="SignalP"/>
    </source>
</evidence>
<protein>
    <submittedName>
        <fullName evidence="2">Uncharacterized protein</fullName>
    </submittedName>
</protein>
<organism evidence="2 3">
    <name type="scientific">Jannaschia seosinensis</name>
    <dbReference type="NCBI Taxonomy" id="313367"/>
    <lineage>
        <taxon>Bacteria</taxon>
        <taxon>Pseudomonadati</taxon>
        <taxon>Pseudomonadota</taxon>
        <taxon>Alphaproteobacteria</taxon>
        <taxon>Rhodobacterales</taxon>
        <taxon>Roseobacteraceae</taxon>
        <taxon>Jannaschia</taxon>
    </lineage>
</organism>
<evidence type="ECO:0000313" key="2">
    <source>
        <dbReference type="EMBL" id="CUH38886.1"/>
    </source>
</evidence>
<keyword evidence="3" id="KW-1185">Reference proteome</keyword>
<feature type="signal peptide" evidence="1">
    <location>
        <begin position="1"/>
        <end position="19"/>
    </location>
</feature>
<name>A0A0M7BC89_9RHOB</name>
<sequence length="142" mass="15136">MTLRTLSLLALLTATPAAAQNIGDGFRCPGPEDLPDVLITVGRTDMLSELLGEPVEPDRTILHVQMIGDGADLPLVPHAPFDEAAVAGCISEHETPFDRVAFGEGLDEYRRAVRLDEAGLFNIPPAEAYWLTLGSLPDGDGS</sequence>
<feature type="chain" id="PRO_5005809866" evidence="1">
    <location>
        <begin position="20"/>
        <end position="142"/>
    </location>
</feature>